<keyword evidence="3" id="KW-1185">Reference proteome</keyword>
<accession>A0A9P3FZC0</accession>
<reference evidence="2 3" key="1">
    <citation type="submission" date="2021-08" db="EMBL/GenBank/DDBJ databases">
        <title>Draft Genome Sequence of Phanerochaete sordida strain YK-624.</title>
        <authorList>
            <person name="Mori T."/>
            <person name="Dohra H."/>
            <person name="Suzuki T."/>
            <person name="Kawagishi H."/>
            <person name="Hirai H."/>
        </authorList>
    </citation>
    <scope>NUCLEOTIDE SEQUENCE [LARGE SCALE GENOMIC DNA]</scope>
    <source>
        <strain evidence="2 3">YK-624</strain>
    </source>
</reference>
<keyword evidence="1" id="KW-0175">Coiled coil</keyword>
<sequence>MSTLTPAEVERQIRAVYEEGNMRSLAQELVHLRASHRAQGSDIVALKQQLLQMTAEKLQVQSDLRHMSRLKAQLDTELNRSKSKCGRLEKELATMGDDSLERRIQCLERQAALAERLAEVRKDSM</sequence>
<protein>
    <submittedName>
        <fullName evidence="2">Uncharacterized protein</fullName>
    </submittedName>
</protein>
<organism evidence="2 3">
    <name type="scientific">Phanerochaete sordida</name>
    <dbReference type="NCBI Taxonomy" id="48140"/>
    <lineage>
        <taxon>Eukaryota</taxon>
        <taxon>Fungi</taxon>
        <taxon>Dikarya</taxon>
        <taxon>Basidiomycota</taxon>
        <taxon>Agaricomycotina</taxon>
        <taxon>Agaricomycetes</taxon>
        <taxon>Polyporales</taxon>
        <taxon>Phanerochaetaceae</taxon>
        <taxon>Phanerochaete</taxon>
    </lineage>
</organism>
<comment type="caution">
    <text evidence="2">The sequence shown here is derived from an EMBL/GenBank/DDBJ whole genome shotgun (WGS) entry which is preliminary data.</text>
</comment>
<feature type="coiled-coil region" evidence="1">
    <location>
        <begin position="71"/>
        <end position="117"/>
    </location>
</feature>
<evidence type="ECO:0000256" key="1">
    <source>
        <dbReference type="SAM" id="Coils"/>
    </source>
</evidence>
<dbReference type="AlphaFoldDB" id="A0A9P3FZC0"/>
<gene>
    <name evidence="2" type="ORF">PsYK624_014650</name>
</gene>
<proteinExistence type="predicted"/>
<evidence type="ECO:0000313" key="3">
    <source>
        <dbReference type="Proteomes" id="UP000703269"/>
    </source>
</evidence>
<dbReference type="Proteomes" id="UP000703269">
    <property type="component" value="Unassembled WGS sequence"/>
</dbReference>
<name>A0A9P3FZC0_9APHY</name>
<dbReference type="EMBL" id="BPQB01000002">
    <property type="protein sequence ID" value="GJE85386.1"/>
    <property type="molecule type" value="Genomic_DNA"/>
</dbReference>
<evidence type="ECO:0000313" key="2">
    <source>
        <dbReference type="EMBL" id="GJE85386.1"/>
    </source>
</evidence>